<organism evidence="20 21">
    <name type="scientific">Eleginops maclovinus</name>
    <name type="common">Patagonian blennie</name>
    <name type="synonym">Eleginus maclovinus</name>
    <dbReference type="NCBI Taxonomy" id="56733"/>
    <lineage>
        <taxon>Eukaryota</taxon>
        <taxon>Metazoa</taxon>
        <taxon>Chordata</taxon>
        <taxon>Craniata</taxon>
        <taxon>Vertebrata</taxon>
        <taxon>Euteleostomi</taxon>
        <taxon>Actinopterygii</taxon>
        <taxon>Neopterygii</taxon>
        <taxon>Teleostei</taxon>
        <taxon>Neoteleostei</taxon>
        <taxon>Acanthomorphata</taxon>
        <taxon>Eupercaria</taxon>
        <taxon>Perciformes</taxon>
        <taxon>Notothenioidei</taxon>
        <taxon>Eleginopidae</taxon>
        <taxon>Eleginops</taxon>
    </lineage>
</organism>
<evidence type="ECO:0000256" key="14">
    <source>
        <dbReference type="ARBA" id="ARBA00045717"/>
    </source>
</evidence>
<evidence type="ECO:0000256" key="12">
    <source>
        <dbReference type="ARBA" id="ARBA00044212"/>
    </source>
</evidence>
<feature type="domain" description="Pyridine nucleotide-disulphide oxidoreductase dimerisation" evidence="18">
    <location>
        <begin position="420"/>
        <end position="528"/>
    </location>
</feature>
<comment type="caution">
    <text evidence="20">The sequence shown here is derived from an EMBL/GenBank/DDBJ whole genome shotgun (WGS) entry which is preliminary data.</text>
</comment>
<dbReference type="InterPro" id="IPR046952">
    <property type="entry name" value="GSHR/TRXR-like"/>
</dbReference>
<reference evidence="20 21" key="1">
    <citation type="journal article" date="2023" name="Genes (Basel)">
        <title>Chromosome-Level Genome Assembly and Circadian Gene Repertoire of the Patagonia Blennie Eleginops maclovinus-The Closest Ancestral Proxy of Antarctic Cryonotothenioids.</title>
        <authorList>
            <person name="Cheng C.C."/>
            <person name="Rivera-Colon A.G."/>
            <person name="Minhas B.F."/>
            <person name="Wilson L."/>
            <person name="Rayamajhi N."/>
            <person name="Vargas-Chacoff L."/>
            <person name="Catchen J.M."/>
        </authorList>
    </citation>
    <scope>NUCLEOTIDE SEQUENCE [LARGE SCALE GENOMIC DNA]</scope>
    <source>
        <strain evidence="20">JMC-PN-2008</strain>
    </source>
</reference>
<feature type="region of interest" description="Disordered" evidence="17">
    <location>
        <begin position="239"/>
        <end position="258"/>
    </location>
</feature>
<comment type="similarity">
    <text evidence="2">Belongs to the class-I pyridine nucleotide-disulfide oxidoreductase family.</text>
</comment>
<dbReference type="InterPro" id="IPR004099">
    <property type="entry name" value="Pyr_nucl-diS_OxRdtase_dimer"/>
</dbReference>
<evidence type="ECO:0000259" key="18">
    <source>
        <dbReference type="Pfam" id="PF02852"/>
    </source>
</evidence>
<dbReference type="PANTHER" id="PTHR42737">
    <property type="entry name" value="GLUTATHIONE REDUCTASE"/>
    <property type="match status" value="1"/>
</dbReference>
<dbReference type="SUPFAM" id="SSF55424">
    <property type="entry name" value="FAD/NAD-linked reductases, dimerisation (C-terminal) domain"/>
    <property type="match status" value="1"/>
</dbReference>
<keyword evidence="8" id="KW-1015">Disulfide bond</keyword>
<evidence type="ECO:0000256" key="3">
    <source>
        <dbReference type="ARBA" id="ARBA00012610"/>
    </source>
</evidence>
<dbReference type="GO" id="GO:0004791">
    <property type="term" value="F:thioredoxin-disulfide reductase (NADPH) activity"/>
    <property type="evidence" value="ECO:0007669"/>
    <property type="project" value="UniProtKB-EC"/>
</dbReference>
<dbReference type="GO" id="GO:0034599">
    <property type="term" value="P:cellular response to oxidative stress"/>
    <property type="evidence" value="ECO:0007669"/>
    <property type="project" value="TreeGrafter"/>
</dbReference>
<keyword evidence="4" id="KW-0285">Flavoprotein</keyword>
<reference evidence="20 21" key="2">
    <citation type="journal article" date="2023" name="Mol. Biol. Evol.">
        <title>Genomics of Secondarily Temperate Adaptation in the Only Non-Antarctic Icefish.</title>
        <authorList>
            <person name="Rivera-Colon A.G."/>
            <person name="Rayamajhi N."/>
            <person name="Minhas B.F."/>
            <person name="Madrigal G."/>
            <person name="Bilyk K.T."/>
            <person name="Yoon V."/>
            <person name="Hune M."/>
            <person name="Gregory S."/>
            <person name="Cheng C.H.C."/>
            <person name="Catchen J.M."/>
        </authorList>
    </citation>
    <scope>NUCLEOTIDE SEQUENCE [LARGE SCALE GENOMIC DNA]</scope>
    <source>
        <strain evidence="20">JMC-PN-2008</strain>
    </source>
</reference>
<keyword evidence="7" id="KW-0560">Oxidoreductase</keyword>
<dbReference type="InterPro" id="IPR016156">
    <property type="entry name" value="FAD/NAD-linked_Rdtase_dimer_sf"/>
</dbReference>
<feature type="domain" description="FAD/NAD(P)-binding" evidence="19">
    <location>
        <begin position="14"/>
        <end position="226"/>
    </location>
</feature>
<dbReference type="GO" id="GO:0005739">
    <property type="term" value="C:mitochondrion"/>
    <property type="evidence" value="ECO:0007669"/>
    <property type="project" value="TreeGrafter"/>
</dbReference>
<evidence type="ECO:0000313" key="20">
    <source>
        <dbReference type="EMBL" id="KAK5849329.1"/>
    </source>
</evidence>
<evidence type="ECO:0000256" key="10">
    <source>
        <dbReference type="ARBA" id="ARBA00044049"/>
    </source>
</evidence>
<keyword evidence="6" id="KW-0712">Selenocysteine</keyword>
<evidence type="ECO:0000256" key="13">
    <source>
        <dbReference type="ARBA" id="ARBA00044275"/>
    </source>
</evidence>
<name>A0AAN8AAZ7_ELEMC</name>
<dbReference type="GO" id="GO:0006749">
    <property type="term" value="P:glutathione metabolic process"/>
    <property type="evidence" value="ECO:0007669"/>
    <property type="project" value="TreeGrafter"/>
</dbReference>
<sequence length="548" mass="59557">MDPPTGPTMGPYDYDMLVIGGGAGGLAVAKEAAGLRQKVLILDLLTPSVRGSERELGGSSVNIDSIRKFLQQASLLGKALQDSQKYGWKLKENVPHGWSELVGAVQQTVQTRSQELKRELKNVGVFYLRAHGKLVEPHTVEVTEVDGKQRRLKAEIIVIATGDRPEYLDIPGVREHCVTSEDLLSLPHPPGSTLVVGRSPEGLELADILFGLGLPVTVLQQPAPVLQQPALQQPALQQPALQQPALQQPALQQPALQQPALQHGFDEKMAEMIDNHLLVSGVHTLQNCSLVKVETTEAKEDLAGGSATTTQQSSKGRLRVTVLTAQGQTEQTDFDTVLLTAGRKASTRDMGLECVGVQCSQDTGKILVNERDQTSVDHIYAVGSVQHGRPSTTGLSVHAGTLLARRLFIEDSTLCDYTNVPTVVLTQMEYAFCGLTEEKANATFGEDSVEVYHSYYWPLEWELPARNKYSCYVKVICHIPDQERVLGVHIMGPNAGDILQGFVAAMKCGLTKQQLDVTVGLQPGSAQVFSSLTETQRMSEALMMRGNC</sequence>
<protein>
    <recommendedName>
        <fullName evidence="11">Thioredoxin reductase 1, cytoplasmic</fullName>
        <ecNumber evidence="10">1.11.1.2</ecNumber>
        <ecNumber evidence="3">1.8.1.9</ecNumber>
    </recommendedName>
    <alternativeName>
        <fullName evidence="13">Peroxidase TXNRD1</fullName>
    </alternativeName>
    <alternativeName>
        <fullName evidence="12">Thioredoxin reductase TR1</fullName>
    </alternativeName>
</protein>
<comment type="catalytic activity">
    <reaction evidence="16">
        <text>H2O2 + NADPH + H(+) = NADP(+) + 2 H2O</text>
        <dbReference type="Rhea" id="RHEA:15173"/>
        <dbReference type="ChEBI" id="CHEBI:15377"/>
        <dbReference type="ChEBI" id="CHEBI:15378"/>
        <dbReference type="ChEBI" id="CHEBI:16240"/>
        <dbReference type="ChEBI" id="CHEBI:57783"/>
        <dbReference type="ChEBI" id="CHEBI:58349"/>
        <dbReference type="EC" id="1.11.1.2"/>
    </reaction>
    <physiologicalReaction direction="left-to-right" evidence="16">
        <dbReference type="Rhea" id="RHEA:15174"/>
    </physiologicalReaction>
</comment>
<evidence type="ECO:0000256" key="15">
    <source>
        <dbReference type="ARBA" id="ARBA00047387"/>
    </source>
</evidence>
<accession>A0AAN8AAZ7</accession>
<gene>
    <name evidence="20" type="ORF">PBY51_008979</name>
</gene>
<evidence type="ECO:0000256" key="1">
    <source>
        <dbReference type="ARBA" id="ARBA00001974"/>
    </source>
</evidence>
<evidence type="ECO:0000256" key="2">
    <source>
        <dbReference type="ARBA" id="ARBA00007532"/>
    </source>
</evidence>
<evidence type="ECO:0000256" key="5">
    <source>
        <dbReference type="ARBA" id="ARBA00022827"/>
    </source>
</evidence>
<evidence type="ECO:0000256" key="8">
    <source>
        <dbReference type="ARBA" id="ARBA00023157"/>
    </source>
</evidence>
<evidence type="ECO:0000259" key="19">
    <source>
        <dbReference type="Pfam" id="PF07992"/>
    </source>
</evidence>
<dbReference type="Gene3D" id="3.50.50.60">
    <property type="entry name" value="FAD/NAD(P)-binding domain"/>
    <property type="match status" value="4"/>
</dbReference>
<dbReference type="Pfam" id="PF07992">
    <property type="entry name" value="Pyr_redox_2"/>
    <property type="match status" value="2"/>
</dbReference>
<dbReference type="Proteomes" id="UP001346869">
    <property type="component" value="Unassembled WGS sequence"/>
</dbReference>
<proteinExistence type="inferred from homology"/>
<keyword evidence="9" id="KW-0676">Redox-active center</keyword>
<dbReference type="PRINTS" id="PR00368">
    <property type="entry name" value="FADPNR"/>
</dbReference>
<dbReference type="AlphaFoldDB" id="A0AAN8AAZ7"/>
<comment type="cofactor">
    <cofactor evidence="1">
        <name>FAD</name>
        <dbReference type="ChEBI" id="CHEBI:57692"/>
    </cofactor>
</comment>
<dbReference type="InterPro" id="IPR023753">
    <property type="entry name" value="FAD/NAD-binding_dom"/>
</dbReference>
<dbReference type="PANTHER" id="PTHR42737:SF8">
    <property type="entry name" value="THIOREDOXIN-DISULFIDE REDUCTASE"/>
    <property type="match status" value="1"/>
</dbReference>
<evidence type="ECO:0000313" key="21">
    <source>
        <dbReference type="Proteomes" id="UP001346869"/>
    </source>
</evidence>
<dbReference type="InterPro" id="IPR036188">
    <property type="entry name" value="FAD/NAD-bd_sf"/>
</dbReference>
<dbReference type="EC" id="1.11.1.2" evidence="10"/>
<evidence type="ECO:0000256" key="7">
    <source>
        <dbReference type="ARBA" id="ARBA00023002"/>
    </source>
</evidence>
<dbReference type="EC" id="1.8.1.9" evidence="3"/>
<dbReference type="SUPFAM" id="SSF51905">
    <property type="entry name" value="FAD/NAD(P)-binding domain"/>
    <property type="match status" value="1"/>
</dbReference>
<dbReference type="GO" id="GO:0005829">
    <property type="term" value="C:cytosol"/>
    <property type="evidence" value="ECO:0007669"/>
    <property type="project" value="TreeGrafter"/>
</dbReference>
<evidence type="ECO:0000256" key="16">
    <source>
        <dbReference type="ARBA" id="ARBA00048992"/>
    </source>
</evidence>
<comment type="function">
    <text evidence="14">Reduces disulfideprotein thioredoxin (Trx) to its dithiol-containing form. Homodimeric flavoprotein involved in the regulation of cellular redox reactions, growth and differentiation. Contains a selenocysteine residue at the C-terminal active site that is essential for catalysis. Also has reductase activity on hydrogen peroxide (H2O2).</text>
</comment>
<evidence type="ECO:0000256" key="9">
    <source>
        <dbReference type="ARBA" id="ARBA00023284"/>
    </source>
</evidence>
<dbReference type="GO" id="GO:0004362">
    <property type="term" value="F:glutathione-disulfide reductase (NADPH) activity"/>
    <property type="evidence" value="ECO:0007669"/>
    <property type="project" value="TreeGrafter"/>
</dbReference>
<evidence type="ECO:0000256" key="11">
    <source>
        <dbReference type="ARBA" id="ARBA00044068"/>
    </source>
</evidence>
<evidence type="ECO:0000256" key="17">
    <source>
        <dbReference type="SAM" id="MobiDB-lite"/>
    </source>
</evidence>
<dbReference type="EMBL" id="JAUZQC010000024">
    <property type="protein sequence ID" value="KAK5849329.1"/>
    <property type="molecule type" value="Genomic_DNA"/>
</dbReference>
<dbReference type="Pfam" id="PF02852">
    <property type="entry name" value="Pyr_redox_dim"/>
    <property type="match status" value="1"/>
</dbReference>
<dbReference type="GO" id="GO:0045454">
    <property type="term" value="P:cell redox homeostasis"/>
    <property type="evidence" value="ECO:0007669"/>
    <property type="project" value="InterPro"/>
</dbReference>
<evidence type="ECO:0000256" key="6">
    <source>
        <dbReference type="ARBA" id="ARBA00022933"/>
    </source>
</evidence>
<dbReference type="PRINTS" id="PR00411">
    <property type="entry name" value="PNDRDTASEI"/>
</dbReference>
<dbReference type="Gene3D" id="3.30.390.30">
    <property type="match status" value="1"/>
</dbReference>
<dbReference type="GO" id="GO:0050137">
    <property type="term" value="F:NADPH peroxidase activity"/>
    <property type="evidence" value="ECO:0007669"/>
    <property type="project" value="UniProtKB-EC"/>
</dbReference>
<evidence type="ECO:0000256" key="4">
    <source>
        <dbReference type="ARBA" id="ARBA00022630"/>
    </source>
</evidence>
<feature type="domain" description="FAD/NAD(P)-binding" evidence="19">
    <location>
        <begin position="261"/>
        <end position="394"/>
    </location>
</feature>
<keyword evidence="5" id="KW-0274">FAD</keyword>
<keyword evidence="21" id="KW-1185">Reference proteome</keyword>
<comment type="catalytic activity">
    <reaction evidence="15">
        <text>[thioredoxin]-dithiol + NADP(+) = [thioredoxin]-disulfide + NADPH + H(+)</text>
        <dbReference type="Rhea" id="RHEA:20345"/>
        <dbReference type="Rhea" id="RHEA-COMP:10698"/>
        <dbReference type="Rhea" id="RHEA-COMP:10700"/>
        <dbReference type="ChEBI" id="CHEBI:15378"/>
        <dbReference type="ChEBI" id="CHEBI:29950"/>
        <dbReference type="ChEBI" id="CHEBI:50058"/>
        <dbReference type="ChEBI" id="CHEBI:57783"/>
        <dbReference type="ChEBI" id="CHEBI:58349"/>
        <dbReference type="EC" id="1.8.1.9"/>
    </reaction>
    <physiologicalReaction direction="right-to-left" evidence="15">
        <dbReference type="Rhea" id="RHEA:20347"/>
    </physiologicalReaction>
</comment>
<dbReference type="GO" id="GO:0050660">
    <property type="term" value="F:flavin adenine dinucleotide binding"/>
    <property type="evidence" value="ECO:0007669"/>
    <property type="project" value="InterPro"/>
</dbReference>